<evidence type="ECO:0000313" key="1">
    <source>
        <dbReference type="EMBL" id="QHS98908.1"/>
    </source>
</evidence>
<proteinExistence type="predicted"/>
<organism evidence="1">
    <name type="scientific">viral metagenome</name>
    <dbReference type="NCBI Taxonomy" id="1070528"/>
    <lineage>
        <taxon>unclassified sequences</taxon>
        <taxon>metagenomes</taxon>
        <taxon>organismal metagenomes</taxon>
    </lineage>
</organism>
<dbReference type="EMBL" id="MN739328">
    <property type="protein sequence ID" value="QHS98908.1"/>
    <property type="molecule type" value="Genomic_DNA"/>
</dbReference>
<reference evidence="1" key="1">
    <citation type="journal article" date="2020" name="Nature">
        <title>Giant virus diversity and host interactions through global metagenomics.</title>
        <authorList>
            <person name="Schulz F."/>
            <person name="Roux S."/>
            <person name="Paez-Espino D."/>
            <person name="Jungbluth S."/>
            <person name="Walsh D.A."/>
            <person name="Denef V.J."/>
            <person name="McMahon K.D."/>
            <person name="Konstantinidis K.T."/>
            <person name="Eloe-Fadrosh E.A."/>
            <person name="Kyrpides N.C."/>
            <person name="Woyke T."/>
        </authorList>
    </citation>
    <scope>NUCLEOTIDE SEQUENCE</scope>
    <source>
        <strain evidence="1">GVMAG-M-3300020185-18</strain>
    </source>
</reference>
<sequence>MNLTIWFNYNLNIIHNINLYGKSKNNNYVWWKWDSSMASFTKVIAKTVSETNR</sequence>
<name>A0A6C0C5H9_9ZZZZ</name>
<protein>
    <submittedName>
        <fullName evidence="1">Uncharacterized protein</fullName>
    </submittedName>
</protein>
<dbReference type="AlphaFoldDB" id="A0A6C0C5H9"/>
<accession>A0A6C0C5H9</accession>